<keyword evidence="3" id="KW-1003">Cell membrane</keyword>
<feature type="transmembrane region" description="Helical" evidence="7">
    <location>
        <begin position="305"/>
        <end position="325"/>
    </location>
</feature>
<feature type="transmembrane region" description="Helical" evidence="7">
    <location>
        <begin position="212"/>
        <end position="229"/>
    </location>
</feature>
<evidence type="ECO:0000313" key="9">
    <source>
        <dbReference type="EMBL" id="MFC0341991.1"/>
    </source>
</evidence>
<proteinExistence type="inferred from homology"/>
<accession>A0ABV6I6Y2</accession>
<comment type="similarity">
    <text evidence="2">Belongs to the acyltransferase 3 family.</text>
</comment>
<evidence type="ECO:0000256" key="3">
    <source>
        <dbReference type="ARBA" id="ARBA00022475"/>
    </source>
</evidence>
<evidence type="ECO:0000256" key="1">
    <source>
        <dbReference type="ARBA" id="ARBA00004651"/>
    </source>
</evidence>
<dbReference type="EMBL" id="JBHLWE010000043">
    <property type="protein sequence ID" value="MFC0341991.1"/>
    <property type="molecule type" value="Genomic_DNA"/>
</dbReference>
<evidence type="ECO:0000256" key="5">
    <source>
        <dbReference type="ARBA" id="ARBA00022989"/>
    </source>
</evidence>
<dbReference type="Proteomes" id="UP001589799">
    <property type="component" value="Unassembled WGS sequence"/>
</dbReference>
<evidence type="ECO:0000256" key="4">
    <source>
        <dbReference type="ARBA" id="ARBA00022692"/>
    </source>
</evidence>
<keyword evidence="9" id="KW-0808">Transferase</keyword>
<keyword evidence="10" id="KW-1185">Reference proteome</keyword>
<keyword evidence="4 7" id="KW-0812">Transmembrane</keyword>
<sequence>MSSDRTTWLDGLRGVTICLVILHHCYLSVAFALPELGQSFLLPAYTIDRAIALVRMPAFFLCSGILFAIPAARGWKWFLTKRIAWTVWVVALWGWITVGLTFLGFQIYPWGGSNPTVRGLQMALVEPIGNMWFIYTIAILGVFGMTFRGLGKTSFLLLASVLSLAALLIVYYGNLPSGFDLVIRNLGMRGFLFFTIGFVFAKSFIDMPSGRLLGALIALAIWTFCAYLLKQLNGETLFYRPILSVPATFSAIYILRYALANLPSMSRGFEYLGRRSLELFLLHQFFVAIFFFSMLPLLGRIGGEAYIAIMFLATMMSSIVLARLLRRVPDNVFFAVPSGLKSVR</sequence>
<dbReference type="InterPro" id="IPR002656">
    <property type="entry name" value="Acyl_transf_3_dom"/>
</dbReference>
<dbReference type="PANTHER" id="PTHR40074">
    <property type="entry name" value="O-ACETYLTRANSFERASE WECH"/>
    <property type="match status" value="1"/>
</dbReference>
<protein>
    <submittedName>
        <fullName evidence="9">Acyltransferase family protein</fullName>
    </submittedName>
</protein>
<evidence type="ECO:0000256" key="7">
    <source>
        <dbReference type="SAM" id="Phobius"/>
    </source>
</evidence>
<feature type="transmembrane region" description="Helical" evidence="7">
    <location>
        <begin position="128"/>
        <end position="147"/>
    </location>
</feature>
<dbReference type="Pfam" id="PF01757">
    <property type="entry name" value="Acyl_transf_3"/>
    <property type="match status" value="1"/>
</dbReference>
<dbReference type="RefSeq" id="WP_377699599.1">
    <property type="nucleotide sequence ID" value="NZ_JBHLWE010000043.1"/>
</dbReference>
<feature type="transmembrane region" description="Helical" evidence="7">
    <location>
        <begin position="186"/>
        <end position="205"/>
    </location>
</feature>
<feature type="transmembrane region" description="Helical" evidence="7">
    <location>
        <begin position="12"/>
        <end position="33"/>
    </location>
</feature>
<gene>
    <name evidence="9" type="ORF">ACFFII_14570</name>
</gene>
<evidence type="ECO:0000313" key="10">
    <source>
        <dbReference type="Proteomes" id="UP001589799"/>
    </source>
</evidence>
<evidence type="ECO:0000256" key="6">
    <source>
        <dbReference type="ARBA" id="ARBA00023136"/>
    </source>
</evidence>
<evidence type="ECO:0000256" key="2">
    <source>
        <dbReference type="ARBA" id="ARBA00007400"/>
    </source>
</evidence>
<dbReference type="PANTHER" id="PTHR40074:SF2">
    <property type="entry name" value="O-ACETYLTRANSFERASE WECH"/>
    <property type="match status" value="1"/>
</dbReference>
<keyword evidence="6 7" id="KW-0472">Membrane</keyword>
<feature type="transmembrane region" description="Helical" evidence="7">
    <location>
        <begin position="53"/>
        <end position="71"/>
    </location>
</feature>
<feature type="domain" description="Acyltransferase 3" evidence="8">
    <location>
        <begin position="7"/>
        <end position="322"/>
    </location>
</feature>
<keyword evidence="5 7" id="KW-1133">Transmembrane helix</keyword>
<evidence type="ECO:0000259" key="8">
    <source>
        <dbReference type="Pfam" id="PF01757"/>
    </source>
</evidence>
<feature type="transmembrane region" description="Helical" evidence="7">
    <location>
        <begin position="279"/>
        <end position="299"/>
    </location>
</feature>
<comment type="caution">
    <text evidence="9">The sequence shown here is derived from an EMBL/GenBank/DDBJ whole genome shotgun (WGS) entry which is preliminary data.</text>
</comment>
<dbReference type="GO" id="GO:0016746">
    <property type="term" value="F:acyltransferase activity"/>
    <property type="evidence" value="ECO:0007669"/>
    <property type="project" value="UniProtKB-KW"/>
</dbReference>
<name>A0ABV6I6Y2_9RHOB</name>
<organism evidence="9 10">
    <name type="scientific">Paracoccus niistensis</name>
    <dbReference type="NCBI Taxonomy" id="632935"/>
    <lineage>
        <taxon>Bacteria</taxon>
        <taxon>Pseudomonadati</taxon>
        <taxon>Pseudomonadota</taxon>
        <taxon>Alphaproteobacteria</taxon>
        <taxon>Rhodobacterales</taxon>
        <taxon>Paracoccaceae</taxon>
        <taxon>Paracoccus</taxon>
    </lineage>
</organism>
<feature type="transmembrane region" description="Helical" evidence="7">
    <location>
        <begin position="241"/>
        <end position="259"/>
    </location>
</feature>
<keyword evidence="9" id="KW-0012">Acyltransferase</keyword>
<feature type="transmembrane region" description="Helical" evidence="7">
    <location>
        <begin position="154"/>
        <end position="174"/>
    </location>
</feature>
<comment type="subcellular location">
    <subcellularLocation>
        <location evidence="1">Cell membrane</location>
        <topology evidence="1">Multi-pass membrane protein</topology>
    </subcellularLocation>
</comment>
<feature type="transmembrane region" description="Helical" evidence="7">
    <location>
        <begin position="83"/>
        <end position="108"/>
    </location>
</feature>
<reference evidence="9 10" key="1">
    <citation type="submission" date="2024-09" db="EMBL/GenBank/DDBJ databases">
        <authorList>
            <person name="Sun Q."/>
            <person name="Mori K."/>
        </authorList>
    </citation>
    <scope>NUCLEOTIDE SEQUENCE [LARGE SCALE GENOMIC DNA]</scope>
    <source>
        <strain evidence="9 10">KCTC 22789</strain>
    </source>
</reference>